<evidence type="ECO:0000313" key="3">
    <source>
        <dbReference type="Proteomes" id="UP000807769"/>
    </source>
</evidence>
<proteinExistence type="predicted"/>
<protein>
    <submittedName>
        <fullName evidence="2">Uncharacterized protein</fullName>
    </submittedName>
</protein>
<dbReference type="GeneID" id="64634974"/>
<sequence length="340" mass="37610">MTAPSQKPMFGLQFFPPDILLDEGEYIAQEGSPTPLTPSPNTRTALPPVLLMASEADRMPSTAQTAPHSAGTDVEVTPKRTPPPPPTVSDDKEMLDFFPPCFTPTPTPASPPNLPPPNNPSPPSEEEMLHAHLVVVETNRSIIKTTGTNSMSTSLQFMPAPQGGFPHIHLAHAAQLFDFQAGKVITAWLKVPHPKILIRVFNHDSKDPAVKGPILVEHLCKAISTIAQSNHQEDHEIKVSPPCLETTRERTDYPLSFLAYNISEETKNIILNQHIWSSMEITFVAHPFQVNSLPLLLFCLHGFSTTDMNTVRTAINDIWTEDVTQWDIMDILSESEIPEE</sequence>
<feature type="compositionally biased region" description="Polar residues" evidence="1">
    <location>
        <begin position="31"/>
        <end position="44"/>
    </location>
</feature>
<dbReference type="RefSeq" id="XP_041188411.1">
    <property type="nucleotide sequence ID" value="XM_041340958.1"/>
</dbReference>
<comment type="caution">
    <text evidence="2">The sequence shown here is derived from an EMBL/GenBank/DDBJ whole genome shotgun (WGS) entry which is preliminary data.</text>
</comment>
<keyword evidence="3" id="KW-1185">Reference proteome</keyword>
<evidence type="ECO:0000256" key="1">
    <source>
        <dbReference type="SAM" id="MobiDB-lite"/>
    </source>
</evidence>
<feature type="region of interest" description="Disordered" evidence="1">
    <location>
        <begin position="24"/>
        <end position="125"/>
    </location>
</feature>
<organism evidence="2 3">
    <name type="scientific">Suillus subaureus</name>
    <dbReference type="NCBI Taxonomy" id="48587"/>
    <lineage>
        <taxon>Eukaryota</taxon>
        <taxon>Fungi</taxon>
        <taxon>Dikarya</taxon>
        <taxon>Basidiomycota</taxon>
        <taxon>Agaricomycotina</taxon>
        <taxon>Agaricomycetes</taxon>
        <taxon>Agaricomycetidae</taxon>
        <taxon>Boletales</taxon>
        <taxon>Suillineae</taxon>
        <taxon>Suillaceae</taxon>
        <taxon>Suillus</taxon>
    </lineage>
</organism>
<evidence type="ECO:0000313" key="2">
    <source>
        <dbReference type="EMBL" id="KAG1808026.1"/>
    </source>
</evidence>
<dbReference type="Proteomes" id="UP000807769">
    <property type="component" value="Unassembled WGS sequence"/>
</dbReference>
<feature type="compositionally biased region" description="Pro residues" evidence="1">
    <location>
        <begin position="101"/>
        <end position="123"/>
    </location>
</feature>
<name>A0A9P7J8C8_9AGAM</name>
<reference evidence="2" key="1">
    <citation type="journal article" date="2020" name="New Phytol.">
        <title>Comparative genomics reveals dynamic genome evolution in host specialist ectomycorrhizal fungi.</title>
        <authorList>
            <person name="Lofgren L.A."/>
            <person name="Nguyen N.H."/>
            <person name="Vilgalys R."/>
            <person name="Ruytinx J."/>
            <person name="Liao H.L."/>
            <person name="Branco S."/>
            <person name="Kuo A."/>
            <person name="LaButti K."/>
            <person name="Lipzen A."/>
            <person name="Andreopoulos W."/>
            <person name="Pangilinan J."/>
            <person name="Riley R."/>
            <person name="Hundley H."/>
            <person name="Na H."/>
            <person name="Barry K."/>
            <person name="Grigoriev I.V."/>
            <person name="Stajich J.E."/>
            <person name="Kennedy P.G."/>
        </authorList>
    </citation>
    <scope>NUCLEOTIDE SEQUENCE</scope>
    <source>
        <strain evidence="2">MN1</strain>
    </source>
</reference>
<dbReference type="AlphaFoldDB" id="A0A9P7J8C8"/>
<dbReference type="OrthoDB" id="3259337at2759"/>
<accession>A0A9P7J8C8</accession>
<gene>
    <name evidence="2" type="ORF">BJ212DRAFT_1485306</name>
</gene>
<dbReference type="EMBL" id="JABBWG010000040">
    <property type="protein sequence ID" value="KAG1808026.1"/>
    <property type="molecule type" value="Genomic_DNA"/>
</dbReference>